<dbReference type="FunFam" id="1.10.238.10:FF:000001">
    <property type="entry name" value="Calmodulin 1"/>
    <property type="match status" value="1"/>
</dbReference>
<comment type="caution">
    <text evidence="3">The sequence shown here is derived from an EMBL/GenBank/DDBJ whole genome shotgun (WGS) entry which is preliminary data.</text>
</comment>
<dbReference type="GO" id="GO:0016460">
    <property type="term" value="C:myosin II complex"/>
    <property type="evidence" value="ECO:0007669"/>
    <property type="project" value="TreeGrafter"/>
</dbReference>
<name>A0A9Q0R7M5_ANAIG</name>
<dbReference type="Proteomes" id="UP001149090">
    <property type="component" value="Unassembled WGS sequence"/>
</dbReference>
<dbReference type="Gene3D" id="1.10.238.10">
    <property type="entry name" value="EF-hand"/>
    <property type="match status" value="2"/>
</dbReference>
<feature type="domain" description="EF-hand" evidence="2">
    <location>
        <begin position="7"/>
        <end position="42"/>
    </location>
</feature>
<protein>
    <submittedName>
        <fullName evidence="3">Ef-hand protein</fullName>
    </submittedName>
</protein>
<dbReference type="InterPro" id="IPR011992">
    <property type="entry name" value="EF-hand-dom_pair"/>
</dbReference>
<dbReference type="PANTHER" id="PTHR23048">
    <property type="entry name" value="MYOSIN LIGHT CHAIN 1, 3"/>
    <property type="match status" value="1"/>
</dbReference>
<proteinExistence type="predicted"/>
<keyword evidence="1" id="KW-0677">Repeat</keyword>
<dbReference type="OMA" id="HDQASTN"/>
<feature type="domain" description="EF-hand" evidence="2">
    <location>
        <begin position="116"/>
        <end position="148"/>
    </location>
</feature>
<dbReference type="SUPFAM" id="SSF47473">
    <property type="entry name" value="EF-hand"/>
    <property type="match status" value="1"/>
</dbReference>
<reference evidence="3" key="1">
    <citation type="submission" date="2022-10" db="EMBL/GenBank/DDBJ databases">
        <title>Novel sulphate-reducing endosymbionts in the free-living metamonad Anaeramoeba.</title>
        <authorList>
            <person name="Jerlstrom-Hultqvist J."/>
            <person name="Cepicka I."/>
            <person name="Gallot-Lavallee L."/>
            <person name="Salas-Leiva D."/>
            <person name="Curtis B.A."/>
            <person name="Zahonova K."/>
            <person name="Pipaliya S."/>
            <person name="Dacks J."/>
            <person name="Roger A.J."/>
        </authorList>
    </citation>
    <scope>NUCLEOTIDE SEQUENCE</scope>
    <source>
        <strain evidence="3">BMAN</strain>
    </source>
</reference>
<sequence length="148" mass="17328">MSDFSSKQKKIFQEAFDLFDQNLDGVVEFDQIGSLLRSVGQSPTDLEIKNLISELEKDQEKIDFKKFLELIKRFDITKEEKEEELIKAFEALDRKREGFIFASELRYILTKFGEPLTKEDVTDILRGVGMDKDGKVNYKDFINFLIQK</sequence>
<dbReference type="Pfam" id="PF13499">
    <property type="entry name" value="EF-hand_7"/>
    <property type="match status" value="2"/>
</dbReference>
<dbReference type="AlphaFoldDB" id="A0A9Q0R7M5"/>
<dbReference type="PANTHER" id="PTHR23048:SF0">
    <property type="entry name" value="CALMODULIN LIKE 3"/>
    <property type="match status" value="1"/>
</dbReference>
<feature type="domain" description="EF-hand" evidence="2">
    <location>
        <begin position="80"/>
        <end position="115"/>
    </location>
</feature>
<dbReference type="InterPro" id="IPR050230">
    <property type="entry name" value="CALM/Myosin/TropC-like"/>
</dbReference>
<gene>
    <name evidence="3" type="ORF">M0811_02233</name>
</gene>
<dbReference type="InterPro" id="IPR002048">
    <property type="entry name" value="EF_hand_dom"/>
</dbReference>
<dbReference type="SMART" id="SM00054">
    <property type="entry name" value="EFh"/>
    <property type="match status" value="3"/>
</dbReference>
<evidence type="ECO:0000313" key="3">
    <source>
        <dbReference type="EMBL" id="KAJ5069656.1"/>
    </source>
</evidence>
<keyword evidence="4" id="KW-1185">Reference proteome</keyword>
<evidence type="ECO:0000256" key="1">
    <source>
        <dbReference type="ARBA" id="ARBA00022737"/>
    </source>
</evidence>
<dbReference type="GO" id="GO:0005509">
    <property type="term" value="F:calcium ion binding"/>
    <property type="evidence" value="ECO:0007669"/>
    <property type="project" value="InterPro"/>
</dbReference>
<dbReference type="PROSITE" id="PS50222">
    <property type="entry name" value="EF_HAND_2"/>
    <property type="match status" value="3"/>
</dbReference>
<evidence type="ECO:0000313" key="4">
    <source>
        <dbReference type="Proteomes" id="UP001149090"/>
    </source>
</evidence>
<evidence type="ECO:0000259" key="2">
    <source>
        <dbReference type="PROSITE" id="PS50222"/>
    </source>
</evidence>
<dbReference type="OrthoDB" id="26525at2759"/>
<accession>A0A9Q0R7M5</accession>
<organism evidence="3 4">
    <name type="scientific">Anaeramoeba ignava</name>
    <name type="common">Anaerobic marine amoeba</name>
    <dbReference type="NCBI Taxonomy" id="1746090"/>
    <lineage>
        <taxon>Eukaryota</taxon>
        <taxon>Metamonada</taxon>
        <taxon>Anaeramoebidae</taxon>
        <taxon>Anaeramoeba</taxon>
    </lineage>
</organism>
<dbReference type="EMBL" id="JAPDFW010000103">
    <property type="protein sequence ID" value="KAJ5069656.1"/>
    <property type="molecule type" value="Genomic_DNA"/>
</dbReference>